<feature type="region of interest" description="Disordered" evidence="1">
    <location>
        <begin position="21"/>
        <end position="114"/>
    </location>
</feature>
<dbReference type="AlphaFoldDB" id="A0A9P4P8Z4"/>
<feature type="compositionally biased region" description="Low complexity" evidence="1">
    <location>
        <begin position="43"/>
        <end position="54"/>
    </location>
</feature>
<reference evidence="2" key="1">
    <citation type="journal article" date="2020" name="Stud. Mycol.">
        <title>101 Dothideomycetes genomes: a test case for predicting lifestyles and emergence of pathogens.</title>
        <authorList>
            <person name="Haridas S."/>
            <person name="Albert R."/>
            <person name="Binder M."/>
            <person name="Bloem J."/>
            <person name="Labutti K."/>
            <person name="Salamov A."/>
            <person name="Andreopoulos B."/>
            <person name="Baker S."/>
            <person name="Barry K."/>
            <person name="Bills G."/>
            <person name="Bluhm B."/>
            <person name="Cannon C."/>
            <person name="Castanera R."/>
            <person name="Culley D."/>
            <person name="Daum C."/>
            <person name="Ezra D."/>
            <person name="Gonzalez J."/>
            <person name="Henrissat B."/>
            <person name="Kuo A."/>
            <person name="Liang C."/>
            <person name="Lipzen A."/>
            <person name="Lutzoni F."/>
            <person name="Magnuson J."/>
            <person name="Mondo S."/>
            <person name="Nolan M."/>
            <person name="Ohm R."/>
            <person name="Pangilinan J."/>
            <person name="Park H.-J."/>
            <person name="Ramirez L."/>
            <person name="Alfaro M."/>
            <person name="Sun H."/>
            <person name="Tritt A."/>
            <person name="Yoshinaga Y."/>
            <person name="Zwiers L.-H."/>
            <person name="Turgeon B."/>
            <person name="Goodwin S."/>
            <person name="Spatafora J."/>
            <person name="Crous P."/>
            <person name="Grigoriev I."/>
        </authorList>
    </citation>
    <scope>NUCLEOTIDE SEQUENCE</scope>
    <source>
        <strain evidence="2">CBS 690.94</strain>
    </source>
</reference>
<keyword evidence="3" id="KW-1185">Reference proteome</keyword>
<organism evidence="2 3">
    <name type="scientific">Karstenula rhodostoma CBS 690.94</name>
    <dbReference type="NCBI Taxonomy" id="1392251"/>
    <lineage>
        <taxon>Eukaryota</taxon>
        <taxon>Fungi</taxon>
        <taxon>Dikarya</taxon>
        <taxon>Ascomycota</taxon>
        <taxon>Pezizomycotina</taxon>
        <taxon>Dothideomycetes</taxon>
        <taxon>Pleosporomycetidae</taxon>
        <taxon>Pleosporales</taxon>
        <taxon>Massarineae</taxon>
        <taxon>Didymosphaeriaceae</taxon>
        <taxon>Karstenula</taxon>
    </lineage>
</organism>
<comment type="caution">
    <text evidence="2">The sequence shown here is derived from an EMBL/GenBank/DDBJ whole genome shotgun (WGS) entry which is preliminary data.</text>
</comment>
<gene>
    <name evidence="2" type="ORF">P171DRAFT_123762</name>
</gene>
<evidence type="ECO:0000256" key="1">
    <source>
        <dbReference type="SAM" id="MobiDB-lite"/>
    </source>
</evidence>
<name>A0A9P4P8Z4_9PLEO</name>
<proteinExistence type="predicted"/>
<evidence type="ECO:0000313" key="2">
    <source>
        <dbReference type="EMBL" id="KAF2439502.1"/>
    </source>
</evidence>
<protein>
    <submittedName>
        <fullName evidence="2">Uncharacterized protein</fullName>
    </submittedName>
</protein>
<sequence>MHTMTLERIPAIVSRDVMWYGHPATPTPCTPAHLSPRSPQPHQPQATPHTHPFTSNSAATRKAPASAKSKSVEQQLRTRCRFRRVVRRGDLTHPHPHLSPSTASPPRCPAAWPR</sequence>
<dbReference type="Proteomes" id="UP000799764">
    <property type="component" value="Unassembled WGS sequence"/>
</dbReference>
<accession>A0A9P4P8Z4</accession>
<evidence type="ECO:0000313" key="3">
    <source>
        <dbReference type="Proteomes" id="UP000799764"/>
    </source>
</evidence>
<dbReference type="EMBL" id="MU001509">
    <property type="protein sequence ID" value="KAF2439502.1"/>
    <property type="molecule type" value="Genomic_DNA"/>
</dbReference>